<dbReference type="InterPro" id="IPR001867">
    <property type="entry name" value="OmpR/PhoB-type_DNA-bd"/>
</dbReference>
<dbReference type="Pfam" id="PF00486">
    <property type="entry name" value="Trans_reg_C"/>
    <property type="match status" value="1"/>
</dbReference>
<keyword evidence="3" id="KW-0472">Membrane</keyword>
<dbReference type="CDD" id="cd00383">
    <property type="entry name" value="trans_reg_C"/>
    <property type="match status" value="1"/>
</dbReference>
<keyword evidence="3" id="KW-1133">Transmembrane helix</keyword>
<gene>
    <name evidence="5" type="ORF">ISN74_09890</name>
</gene>
<protein>
    <submittedName>
        <fullName evidence="5">Transcriptional regulator</fullName>
    </submittedName>
</protein>
<feature type="transmembrane region" description="Helical" evidence="3">
    <location>
        <begin position="142"/>
        <end position="160"/>
    </location>
</feature>
<evidence type="ECO:0000313" key="5">
    <source>
        <dbReference type="EMBL" id="QRN55601.1"/>
    </source>
</evidence>
<evidence type="ECO:0000256" key="2">
    <source>
        <dbReference type="PROSITE-ProRule" id="PRU01091"/>
    </source>
</evidence>
<keyword evidence="6" id="KW-1185">Reference proteome</keyword>
<dbReference type="EMBL" id="CP064030">
    <property type="protein sequence ID" value="QRN55601.1"/>
    <property type="molecule type" value="Genomic_DNA"/>
</dbReference>
<dbReference type="Gene3D" id="1.10.10.10">
    <property type="entry name" value="Winged helix-like DNA-binding domain superfamily/Winged helix DNA-binding domain"/>
    <property type="match status" value="1"/>
</dbReference>
<feature type="domain" description="OmpR/PhoB-type" evidence="4">
    <location>
        <begin position="3"/>
        <end position="101"/>
    </location>
</feature>
<dbReference type="SUPFAM" id="SSF46894">
    <property type="entry name" value="C-terminal effector domain of the bipartite response regulators"/>
    <property type="match status" value="1"/>
</dbReference>
<dbReference type="Gene3D" id="1.25.40.10">
    <property type="entry name" value="Tetratricopeptide repeat domain"/>
    <property type="match status" value="2"/>
</dbReference>
<dbReference type="PANTHER" id="PTHR47691">
    <property type="entry name" value="REGULATOR-RELATED"/>
    <property type="match status" value="1"/>
</dbReference>
<dbReference type="Proteomes" id="UP000663181">
    <property type="component" value="Chromosome"/>
</dbReference>
<dbReference type="SUPFAM" id="SSF48452">
    <property type="entry name" value="TPR-like"/>
    <property type="match status" value="1"/>
</dbReference>
<accession>A0ABX7GYM3</accession>
<dbReference type="PROSITE" id="PS51755">
    <property type="entry name" value="OMPR_PHOB"/>
    <property type="match status" value="1"/>
</dbReference>
<evidence type="ECO:0000259" key="4">
    <source>
        <dbReference type="PROSITE" id="PS51755"/>
    </source>
</evidence>
<proteinExistence type="predicted"/>
<keyword evidence="3" id="KW-0812">Transmembrane</keyword>
<evidence type="ECO:0000313" key="6">
    <source>
        <dbReference type="Proteomes" id="UP000663181"/>
    </source>
</evidence>
<name>A0ABX7GYM3_9GAMM</name>
<dbReference type="InterPro" id="IPR036388">
    <property type="entry name" value="WH-like_DNA-bd_sf"/>
</dbReference>
<feature type="DNA-binding region" description="OmpR/PhoB-type" evidence="2">
    <location>
        <begin position="3"/>
        <end position="101"/>
    </location>
</feature>
<dbReference type="InterPro" id="IPR011990">
    <property type="entry name" value="TPR-like_helical_dom_sf"/>
</dbReference>
<keyword evidence="1 2" id="KW-0238">DNA-binding</keyword>
<evidence type="ECO:0000256" key="3">
    <source>
        <dbReference type="SAM" id="Phobius"/>
    </source>
</evidence>
<dbReference type="InterPro" id="IPR016032">
    <property type="entry name" value="Sig_transdc_resp-reg_C-effctor"/>
</dbReference>
<reference evidence="5 6" key="1">
    <citation type="submission" date="2020-10" db="EMBL/GenBank/DDBJ databases">
        <title>Phylogeny of dyella-like bacteria.</title>
        <authorList>
            <person name="Fu J."/>
        </authorList>
    </citation>
    <scope>NUCLEOTIDE SEQUENCE [LARGE SCALE GENOMIC DNA]</scope>
    <source>
        <strain evidence="5 6">DHOB09</strain>
    </source>
</reference>
<dbReference type="PANTHER" id="PTHR47691:SF3">
    <property type="entry name" value="HTH-TYPE TRANSCRIPTIONAL REGULATOR RV0890C-RELATED"/>
    <property type="match status" value="1"/>
</dbReference>
<evidence type="ECO:0000256" key="1">
    <source>
        <dbReference type="ARBA" id="ARBA00023125"/>
    </source>
</evidence>
<organism evidence="5 6">
    <name type="scientific">Dyella caseinilytica</name>
    <dbReference type="NCBI Taxonomy" id="1849581"/>
    <lineage>
        <taxon>Bacteria</taxon>
        <taxon>Pseudomonadati</taxon>
        <taxon>Pseudomonadota</taxon>
        <taxon>Gammaproteobacteria</taxon>
        <taxon>Lysobacterales</taxon>
        <taxon>Rhodanobacteraceae</taxon>
        <taxon>Dyella</taxon>
    </lineage>
</organism>
<sequence>MGSPTYHFDDFCLDPLARELTRDGVPVTLAVSAFDCLVYLVEHRERPVGKDELISAVWGRADVSENLLAQTIVRLRRALGDGGDEQRCIKTMSRVGYRWVADTTIVSNATNDTAEQASVRIEGAQTKAGAVAAMRRPWLRRALWIAPLLILAAALGYWRWQTDHRKPIFFSQGTSIVLPADVDAPEDWKWLQLGLMDLIAGDLRQARVPVESSQAVLDLLNQTNATDSSRFASFALVIHPHVTLADNLWRVHLDANSPDGRTWQAESSSDNVLNATRSANDLLLAQMGITTEPGKPAASDAKEEYLMRIDAASYAGSADAVRELLDKAPPDLRETPEFGYAKAVFHCNQGEYEACKLGLADLLQRLPADKYPVLRGRTLAQQWYIYFREHKYAEGEAVLSEAVQLLQKQKDTGYLAFAYAQLAELEILDGKFDQAASDFGLARVNYTLAGDTAGAYGVDESLAYLSMQRGQFAQALPIIQRAYEQYQRMGMRQFLPDLLQDMVTSRRMLLQYTDELAVTDRYWPFEQKHWEVPENVMRHLLVFERAHALADNGRTTEGSKLLEQLLEEIKLDPKGEPGLQGCVETLLAKLALQRGDIPVSLDWISKTLSGKLLEWDSDKHDYADAWLTNVIVTQRTGTPEDVKRAVAAMQTWVATLSGDDDWIAILLLRAQAAGAWSQGQRDQALSQLKLAMNKADKLGVPELMVDVGQVYAQALVTVGKVDDAAAVSGQLSAWSQLDWRAAWTQACVYRALGQTSSWEQYRQKARELAGDRVLPEDASVWMY</sequence>
<dbReference type="SMART" id="SM00862">
    <property type="entry name" value="Trans_reg_C"/>
    <property type="match status" value="1"/>
</dbReference>